<evidence type="ECO:0000313" key="6">
    <source>
        <dbReference type="Proteomes" id="UP000233748"/>
    </source>
</evidence>
<name>A0A2N3RJB7_9XANT</name>
<evidence type="ECO:0000256" key="2">
    <source>
        <dbReference type="ARBA" id="ARBA00022737"/>
    </source>
</evidence>
<keyword evidence="1" id="KW-0853">WD repeat</keyword>
<dbReference type="PANTHER" id="PTHR19848:SF8">
    <property type="entry name" value="F-BOX AND WD REPEAT DOMAIN CONTAINING 7"/>
    <property type="match status" value="1"/>
</dbReference>
<dbReference type="Gene3D" id="2.130.10.10">
    <property type="entry name" value="YVTN repeat-like/Quinoprotein amine dehydrogenase"/>
    <property type="match status" value="2"/>
</dbReference>
<dbReference type="EMBL" id="PHKW01000003">
    <property type="protein sequence ID" value="PKV16868.1"/>
    <property type="molecule type" value="Genomic_DNA"/>
</dbReference>
<keyword evidence="2" id="KW-0677">Repeat</keyword>
<dbReference type="AlphaFoldDB" id="A0A2N3RJB7"/>
<dbReference type="SUPFAM" id="SSF69322">
    <property type="entry name" value="Tricorn protease domain 2"/>
    <property type="match status" value="1"/>
</dbReference>
<keyword evidence="6" id="KW-1185">Reference proteome</keyword>
<evidence type="ECO:0000313" key="3">
    <source>
        <dbReference type="EMBL" id="PKV12591.1"/>
    </source>
</evidence>
<sequence>MSAPLQPQAAEQASCASASGLFLRIDAVPVAAAVSGGRLATAWGDGCIRHFARQQAPDCMQVHDGAILALAADDAGGLLSGGDDGVFARTDAAGMQVLARFPGQWVEHVAVSAEGGQACAVGRRVHLWDAAGGNQVLEHPSSVGGMAFDRSGRRLAVAHYGGLSLWTRDGPAWSAASLACRGSHLGVIWSPDGRYVLSSMQEQAVHGWRVADGMQLHIAGYPGKVRQWSWIEPMPWLASGGATAALLWPFDGKNGPLQRTPLALFQDDGQSLVSALCTLTGRATVLAGKSDGSILMGEATTPQQWHVLRHAGGTPLTLLAVLPEPHWLLAAHADGAVLWMPLLPP</sequence>
<organism evidence="3 5">
    <name type="scientific">Xanthomonas prunicola</name>
    <dbReference type="NCBI Taxonomy" id="2053930"/>
    <lineage>
        <taxon>Bacteria</taxon>
        <taxon>Pseudomonadati</taxon>
        <taxon>Pseudomonadota</taxon>
        <taxon>Gammaproteobacteria</taxon>
        <taxon>Lysobacterales</taxon>
        <taxon>Lysobacteraceae</taxon>
        <taxon>Xanthomonas</taxon>
    </lineage>
</organism>
<dbReference type="Proteomes" id="UP000233720">
    <property type="component" value="Unassembled WGS sequence"/>
</dbReference>
<protein>
    <submittedName>
        <fullName evidence="3">WD40 repeat domain-containing protein</fullName>
    </submittedName>
</protein>
<comment type="caution">
    <text evidence="3">The sequence shown here is derived from an EMBL/GenBank/DDBJ whole genome shotgun (WGS) entry which is preliminary data.</text>
</comment>
<dbReference type="Proteomes" id="UP000233748">
    <property type="component" value="Unassembled WGS sequence"/>
</dbReference>
<evidence type="ECO:0000313" key="4">
    <source>
        <dbReference type="EMBL" id="PKV16868.1"/>
    </source>
</evidence>
<evidence type="ECO:0000256" key="1">
    <source>
        <dbReference type="ARBA" id="ARBA00022574"/>
    </source>
</evidence>
<evidence type="ECO:0000313" key="5">
    <source>
        <dbReference type="Proteomes" id="UP000233720"/>
    </source>
</evidence>
<dbReference type="PANTHER" id="PTHR19848">
    <property type="entry name" value="WD40 REPEAT PROTEIN"/>
    <property type="match status" value="1"/>
</dbReference>
<dbReference type="InterPro" id="IPR015943">
    <property type="entry name" value="WD40/YVTN_repeat-like_dom_sf"/>
</dbReference>
<dbReference type="InterPro" id="IPR001680">
    <property type="entry name" value="WD40_rpt"/>
</dbReference>
<gene>
    <name evidence="3" type="ORF">XpruCFBP8353_11775</name>
    <name evidence="4" type="ORF">XpruCFBP8354_11775</name>
</gene>
<dbReference type="RefSeq" id="WP_101363410.1">
    <property type="nucleotide sequence ID" value="NZ_PHKV01000003.1"/>
</dbReference>
<dbReference type="OrthoDB" id="9814620at2"/>
<dbReference type="SMART" id="SM00320">
    <property type="entry name" value="WD40"/>
    <property type="match status" value="5"/>
</dbReference>
<proteinExistence type="predicted"/>
<accession>A0A2N3RJB7</accession>
<reference evidence="5 6" key="1">
    <citation type="submission" date="2017-11" db="EMBL/GenBank/DDBJ databases">
        <title>Xanthomonas prunicola sp. nov., a novel pathogen that affects nectarine (Prunus persica var. nectarine) trees.</title>
        <authorList>
            <person name="Lopez M."/>
            <person name="Lopez-Soriano P."/>
            <person name="Garita-Cambronero J."/>
            <person name="Beltran C."/>
            <person name="Taghouti G."/>
            <person name="Portier P."/>
            <person name="Cubero J."/>
            <person name="Fischer-Le Saux M."/>
            <person name="Marco-Noales E."/>
        </authorList>
    </citation>
    <scope>NUCLEOTIDE SEQUENCE [LARGE SCALE GENOMIC DNA]</scope>
    <source>
        <strain evidence="3 5">CFBP8353</strain>
        <strain evidence="4 6">CFBP8354</strain>
    </source>
</reference>
<dbReference type="EMBL" id="PHKV01000003">
    <property type="protein sequence ID" value="PKV12591.1"/>
    <property type="molecule type" value="Genomic_DNA"/>
</dbReference>